<keyword evidence="7" id="KW-0624">Polysaccharide degradation</keyword>
<reference evidence="9 10" key="1">
    <citation type="submission" date="2018-11" db="EMBL/GenBank/DDBJ databases">
        <title>Genome squencing of methanotrophic bacteria isolated from alkaline groundwater in Korea.</title>
        <authorList>
            <person name="Nguyen L.N."/>
        </authorList>
    </citation>
    <scope>NUCLEOTIDE SEQUENCE [LARGE SCALE GENOMIC DNA]</scope>
    <source>
        <strain evidence="9 10">GW6</strain>
        <plasmid evidence="10">pgw6_1</plasmid>
    </source>
</reference>
<dbReference type="KEGG" id="mros:EHO51_18520"/>
<dbReference type="PANTHER" id="PTHR31616">
    <property type="entry name" value="TREHALASE"/>
    <property type="match status" value="1"/>
</dbReference>
<evidence type="ECO:0000256" key="2">
    <source>
        <dbReference type="ARBA" id="ARBA00006188"/>
    </source>
</evidence>
<name>A0A3G8MCA0_9HYPH</name>
<keyword evidence="6" id="KW-0326">Glycosidase</keyword>
<dbReference type="EMBL" id="CP034087">
    <property type="protein sequence ID" value="AZG78830.1"/>
    <property type="molecule type" value="Genomic_DNA"/>
</dbReference>
<dbReference type="PANTHER" id="PTHR31616:SF9">
    <property type="entry name" value="GLUCOAMYLASE, INTRACELLULAR SPORULATION-SPECIFIC"/>
    <property type="match status" value="1"/>
</dbReference>
<evidence type="ECO:0000256" key="6">
    <source>
        <dbReference type="ARBA" id="ARBA00023295"/>
    </source>
</evidence>
<dbReference type="InterPro" id="IPR012341">
    <property type="entry name" value="6hp_glycosidase-like_sf"/>
</dbReference>
<dbReference type="Proteomes" id="UP000273982">
    <property type="component" value="Plasmid pGW6_1"/>
</dbReference>
<dbReference type="RefSeq" id="WP_124740340.1">
    <property type="nucleotide sequence ID" value="NZ_CP034087.1"/>
</dbReference>
<evidence type="ECO:0000256" key="7">
    <source>
        <dbReference type="ARBA" id="ARBA00023326"/>
    </source>
</evidence>
<protein>
    <recommendedName>
        <fullName evidence="3">glucan 1,4-alpha-glucosidase</fullName>
        <ecNumber evidence="3">3.2.1.3</ecNumber>
    </recommendedName>
</protein>
<gene>
    <name evidence="9" type="ORF">EHO51_18520</name>
</gene>
<evidence type="ECO:0000256" key="4">
    <source>
        <dbReference type="ARBA" id="ARBA00022801"/>
    </source>
</evidence>
<comment type="catalytic activity">
    <reaction evidence="1">
        <text>Hydrolysis of terminal (1-&gt;4)-linked alpha-D-glucose residues successively from non-reducing ends of the chains with release of beta-D-glucose.</text>
        <dbReference type="EC" id="3.2.1.3"/>
    </reaction>
</comment>
<dbReference type="Gene3D" id="1.50.10.10">
    <property type="match status" value="1"/>
</dbReference>
<evidence type="ECO:0000313" key="9">
    <source>
        <dbReference type="EMBL" id="AZG78830.1"/>
    </source>
</evidence>
<dbReference type="SUPFAM" id="SSF48208">
    <property type="entry name" value="Six-hairpin glycosidases"/>
    <property type="match status" value="1"/>
</dbReference>
<keyword evidence="5" id="KW-0119">Carbohydrate metabolism</keyword>
<geneLocation type="plasmid" evidence="10">
    <name>pgw6_1</name>
</geneLocation>
<dbReference type="GO" id="GO:0000272">
    <property type="term" value="P:polysaccharide catabolic process"/>
    <property type="evidence" value="ECO:0007669"/>
    <property type="project" value="UniProtKB-KW"/>
</dbReference>
<dbReference type="EC" id="3.2.1.3" evidence="3"/>
<dbReference type="InterPro" id="IPR008928">
    <property type="entry name" value="6-hairpin_glycosidase_sf"/>
</dbReference>
<evidence type="ECO:0000256" key="3">
    <source>
        <dbReference type="ARBA" id="ARBA00012593"/>
    </source>
</evidence>
<dbReference type="InterPro" id="IPR011613">
    <property type="entry name" value="GH15-like"/>
</dbReference>
<evidence type="ECO:0000313" key="10">
    <source>
        <dbReference type="Proteomes" id="UP000273982"/>
    </source>
</evidence>
<proteinExistence type="inferred from homology"/>
<keyword evidence="4" id="KW-0378">Hydrolase</keyword>
<evidence type="ECO:0000256" key="1">
    <source>
        <dbReference type="ARBA" id="ARBA00001863"/>
    </source>
</evidence>
<accession>A0A3G8MCA0</accession>
<feature type="domain" description="GH15-like" evidence="8">
    <location>
        <begin position="44"/>
        <end position="87"/>
    </location>
</feature>
<feature type="domain" description="GH15-like" evidence="8">
    <location>
        <begin position="137"/>
        <end position="473"/>
    </location>
</feature>
<comment type="similarity">
    <text evidence="2">Belongs to the glycosyl hydrolase 15 family.</text>
</comment>
<dbReference type="InterPro" id="IPR000165">
    <property type="entry name" value="Glucoamylase"/>
</dbReference>
<dbReference type="PRINTS" id="PR00736">
    <property type="entry name" value="GLHYDRLASE15"/>
</dbReference>
<dbReference type="Pfam" id="PF00723">
    <property type="entry name" value="Glyco_hydro_15"/>
    <property type="match status" value="2"/>
</dbReference>
<organism evidence="9 10">
    <name type="scientific">Methylocystis rosea</name>
    <dbReference type="NCBI Taxonomy" id="173366"/>
    <lineage>
        <taxon>Bacteria</taxon>
        <taxon>Pseudomonadati</taxon>
        <taxon>Pseudomonadota</taxon>
        <taxon>Alphaproteobacteria</taxon>
        <taxon>Hyphomicrobiales</taxon>
        <taxon>Methylocystaceae</taxon>
        <taxon>Methylocystis</taxon>
    </lineage>
</organism>
<evidence type="ECO:0000259" key="8">
    <source>
        <dbReference type="Pfam" id="PF00723"/>
    </source>
</evidence>
<keyword evidence="9" id="KW-0614">Plasmid</keyword>
<dbReference type="AlphaFoldDB" id="A0A3G8MCA0"/>
<dbReference type="GO" id="GO:0004339">
    <property type="term" value="F:glucan 1,4-alpha-glucosidase activity"/>
    <property type="evidence" value="ECO:0007669"/>
    <property type="project" value="UniProtKB-EC"/>
</dbReference>
<evidence type="ECO:0000256" key="5">
    <source>
        <dbReference type="ARBA" id="ARBA00023277"/>
    </source>
</evidence>
<sequence>MSSSADGLLDWMTHQCAFSAKAMLRAISATQLVKNRAHFGQQIRPARGSVLASPQIAAYDPDPDYFFHWLRDSAIVIDALRVLYEDRTLGPDALDHISDFMQFSLDLCRLDGRVVADRGDFRRNVSADFLRHVRSKEELRQVTGDRVLGEVRYNPDGTLDILGWARPQNDGPALRALTALRAWRLEAFRQRADLGIAEQLLEADLDYTFNHWRDVCFDLWEEIRGHHYYTRLLQLAVLVEGAEWLEQKGDAARPRAFRAAADDISRCLDAHLDKDASFYRAFLSDLVQPSTIPDTRRLDIAVVLGVIHAARSGDRHGVLDPKVLSTLLRLESLFTSEYKINQDRAADWGPAMGRYCGDVYFSGGAYYFSTLGVAQFYYLLAESLAQLPAIEISLEQREMFAGMFDATPGQAFNTPGGRRKLAEAALKRGDMFMATVRTYTPPTGELAEQFSRDDGVQTSAKNLAWSYAAFITAHAGRNAASRAIGNCC</sequence>